<evidence type="ECO:0000313" key="3">
    <source>
        <dbReference type="Proteomes" id="UP000604825"/>
    </source>
</evidence>
<evidence type="ECO:0000256" key="1">
    <source>
        <dbReference type="SAM" id="MobiDB-lite"/>
    </source>
</evidence>
<sequence>MASVILRAAARAASSAEWAASRCAAAAAASDPLMCASSVAAAATARNPASSGSVHPPIAARHPRSRLSHGSGSTIAPLPPRFVKPDWAIFEADDKDLESDQMKPYGPCTSAGASFLTRSVTATRWLAGSPPSRRLCCVWGKTRNLICLTDLGLTSLPMGS</sequence>
<dbReference type="AlphaFoldDB" id="A0A811R8F4"/>
<dbReference type="Proteomes" id="UP000604825">
    <property type="component" value="Unassembled WGS sequence"/>
</dbReference>
<organism evidence="2 3">
    <name type="scientific">Miscanthus lutarioriparius</name>
    <dbReference type="NCBI Taxonomy" id="422564"/>
    <lineage>
        <taxon>Eukaryota</taxon>
        <taxon>Viridiplantae</taxon>
        <taxon>Streptophyta</taxon>
        <taxon>Embryophyta</taxon>
        <taxon>Tracheophyta</taxon>
        <taxon>Spermatophyta</taxon>
        <taxon>Magnoliopsida</taxon>
        <taxon>Liliopsida</taxon>
        <taxon>Poales</taxon>
        <taxon>Poaceae</taxon>
        <taxon>PACMAD clade</taxon>
        <taxon>Panicoideae</taxon>
        <taxon>Andropogonodae</taxon>
        <taxon>Andropogoneae</taxon>
        <taxon>Saccharinae</taxon>
        <taxon>Miscanthus</taxon>
    </lineage>
</organism>
<accession>A0A811R8F4</accession>
<name>A0A811R8F4_9POAL</name>
<protein>
    <submittedName>
        <fullName evidence="2">Uncharacterized protein</fullName>
    </submittedName>
</protein>
<evidence type="ECO:0000313" key="2">
    <source>
        <dbReference type="EMBL" id="CAD6266311.1"/>
    </source>
</evidence>
<keyword evidence="3" id="KW-1185">Reference proteome</keyword>
<feature type="region of interest" description="Disordered" evidence="1">
    <location>
        <begin position="46"/>
        <end position="79"/>
    </location>
</feature>
<gene>
    <name evidence="2" type="ORF">NCGR_LOCUS49616</name>
</gene>
<reference evidence="2" key="1">
    <citation type="submission" date="2020-10" db="EMBL/GenBank/DDBJ databases">
        <authorList>
            <person name="Han B."/>
            <person name="Lu T."/>
            <person name="Zhao Q."/>
            <person name="Huang X."/>
            <person name="Zhao Y."/>
        </authorList>
    </citation>
    <scope>NUCLEOTIDE SEQUENCE</scope>
</reference>
<dbReference type="EMBL" id="CAJGYO010000013">
    <property type="protein sequence ID" value="CAD6266311.1"/>
    <property type="molecule type" value="Genomic_DNA"/>
</dbReference>
<proteinExistence type="predicted"/>
<comment type="caution">
    <text evidence="2">The sequence shown here is derived from an EMBL/GenBank/DDBJ whole genome shotgun (WGS) entry which is preliminary data.</text>
</comment>